<evidence type="ECO:0000256" key="1">
    <source>
        <dbReference type="SAM" id="MobiDB-lite"/>
    </source>
</evidence>
<evidence type="ECO:0000259" key="2">
    <source>
        <dbReference type="Pfam" id="PF07484"/>
    </source>
</evidence>
<dbReference type="InterPro" id="IPR011083">
    <property type="entry name" value="Phage_tail_collar_dom"/>
</dbReference>
<keyword evidence="4" id="KW-1185">Reference proteome</keyword>
<dbReference type="Pfam" id="PF07484">
    <property type="entry name" value="Collar"/>
    <property type="match status" value="1"/>
</dbReference>
<dbReference type="RefSeq" id="WP_256550042.1">
    <property type="nucleotide sequence ID" value="NZ_CP101751.1"/>
</dbReference>
<gene>
    <name evidence="3" type="ORF">NOX80_12065</name>
</gene>
<proteinExistence type="predicted"/>
<feature type="compositionally biased region" description="Polar residues" evidence="1">
    <location>
        <begin position="117"/>
        <end position="132"/>
    </location>
</feature>
<dbReference type="InterPro" id="IPR037053">
    <property type="entry name" value="Phage_tail_collar_dom_sf"/>
</dbReference>
<feature type="domain" description="Phage tail collar" evidence="2">
    <location>
        <begin position="6"/>
        <end position="62"/>
    </location>
</feature>
<name>A0ABY5INE5_9FLAO</name>
<dbReference type="SUPFAM" id="SSF88874">
    <property type="entry name" value="Receptor-binding domain of short tail fibre protein gp12"/>
    <property type="match status" value="1"/>
</dbReference>
<reference evidence="3" key="1">
    <citation type="submission" date="2022-07" db="EMBL/GenBank/DDBJ databases">
        <title>Isolation, identification, and degradation of a PFOSA degrading strain from sewage treatment plant.</title>
        <authorList>
            <person name="Zhang L."/>
            <person name="Huo Y."/>
        </authorList>
    </citation>
    <scope>NUCLEOTIDE SEQUENCE</scope>
    <source>
        <strain evidence="3">C1</strain>
    </source>
</reference>
<feature type="region of interest" description="Disordered" evidence="1">
    <location>
        <begin position="117"/>
        <end position="146"/>
    </location>
</feature>
<organism evidence="3 4">
    <name type="scientific">Flavobacterium cerinum</name>
    <dbReference type="NCBI Taxonomy" id="2502784"/>
    <lineage>
        <taxon>Bacteria</taxon>
        <taxon>Pseudomonadati</taxon>
        <taxon>Bacteroidota</taxon>
        <taxon>Flavobacteriia</taxon>
        <taxon>Flavobacteriales</taxon>
        <taxon>Flavobacteriaceae</taxon>
        <taxon>Flavobacterium</taxon>
    </lineage>
</organism>
<accession>A0ABY5INE5</accession>
<evidence type="ECO:0000313" key="3">
    <source>
        <dbReference type="EMBL" id="UUC44368.1"/>
    </source>
</evidence>
<dbReference type="EMBL" id="CP101751">
    <property type="protein sequence ID" value="UUC44368.1"/>
    <property type="molecule type" value="Genomic_DNA"/>
</dbReference>
<evidence type="ECO:0000313" key="4">
    <source>
        <dbReference type="Proteomes" id="UP001059844"/>
    </source>
</evidence>
<dbReference type="Proteomes" id="UP001059844">
    <property type="component" value="Chromosome"/>
</dbReference>
<dbReference type="Gene3D" id="3.90.1340.10">
    <property type="entry name" value="Phage tail collar domain"/>
    <property type="match status" value="1"/>
</dbReference>
<sequence length="196" mass="20090">MEQIIGQIQAFGFGFAPAQWAFCDGQIMSIAQNTALFSLLGTTFGGNGQTTFALPDLRGRSIVHPGSGPGLTPVQWGESGGAQTMTLSLANIPAHVHPLVPGTGAGQVNISTVIHTNTGNPTNESDNGNNSFGTGGAAANAYSEPPFTGTDKVGNITTAISGTTGITGSNTPFSIRNPYLGIYTSIALYGIFPSRN</sequence>
<protein>
    <submittedName>
        <fullName evidence="3">Tail fiber protein</fullName>
    </submittedName>
</protein>